<sequence>MKNIAIFLFLLISSSSLFSQNTYTVGDENLELILEVDGELDLLWNIIDGRYRYFARKSDQTILELLNSRNEARIYQWEYKTTLQNITGTPTNDLNFTLYDLKAYIDDYNLSQDPDYKTSIYKATPQLLLGTFGGITNTPFVRNTSNAILPQFGVELELLDGKRIKPHALFMQLRHVFKTDTFKFSTTELALGYRFRVINATNFNLYAQSKFATLNFIKNTVADGEGGTTTVSETVFDIPFTFGVGAEIGVSEHSFFTISYNELFAALLENNGNFSTNIAVGYKFTL</sequence>
<dbReference type="EMBL" id="JBHSGP010000014">
    <property type="protein sequence ID" value="MFC4723236.1"/>
    <property type="molecule type" value="Genomic_DNA"/>
</dbReference>
<evidence type="ECO:0008006" key="4">
    <source>
        <dbReference type="Google" id="ProtNLM"/>
    </source>
</evidence>
<keyword evidence="1" id="KW-0732">Signal</keyword>
<dbReference type="RefSeq" id="WP_387964440.1">
    <property type="nucleotide sequence ID" value="NZ_JBHSGP010000014.1"/>
</dbReference>
<evidence type="ECO:0000256" key="1">
    <source>
        <dbReference type="SAM" id="SignalP"/>
    </source>
</evidence>
<keyword evidence="3" id="KW-1185">Reference proteome</keyword>
<organism evidence="2 3">
    <name type="scientific">Geojedonia litorea</name>
    <dbReference type="NCBI Taxonomy" id="1268269"/>
    <lineage>
        <taxon>Bacteria</taxon>
        <taxon>Pseudomonadati</taxon>
        <taxon>Bacteroidota</taxon>
        <taxon>Flavobacteriia</taxon>
        <taxon>Flavobacteriales</taxon>
        <taxon>Flavobacteriaceae</taxon>
        <taxon>Geojedonia</taxon>
    </lineage>
</organism>
<gene>
    <name evidence="2" type="ORF">ACFO5O_12945</name>
</gene>
<accession>A0ABV9N7I5</accession>
<feature type="chain" id="PRO_5045180949" description="Outer membrane protein beta-barrel domain-containing protein" evidence="1">
    <location>
        <begin position="20"/>
        <end position="286"/>
    </location>
</feature>
<comment type="caution">
    <text evidence="2">The sequence shown here is derived from an EMBL/GenBank/DDBJ whole genome shotgun (WGS) entry which is preliminary data.</text>
</comment>
<dbReference type="Proteomes" id="UP001595953">
    <property type="component" value="Unassembled WGS sequence"/>
</dbReference>
<evidence type="ECO:0000313" key="2">
    <source>
        <dbReference type="EMBL" id="MFC4723236.1"/>
    </source>
</evidence>
<dbReference type="Gene3D" id="2.40.160.20">
    <property type="match status" value="1"/>
</dbReference>
<evidence type="ECO:0000313" key="3">
    <source>
        <dbReference type="Proteomes" id="UP001595953"/>
    </source>
</evidence>
<name>A0ABV9N7I5_9FLAO</name>
<proteinExistence type="predicted"/>
<feature type="signal peptide" evidence="1">
    <location>
        <begin position="1"/>
        <end position="19"/>
    </location>
</feature>
<protein>
    <recommendedName>
        <fullName evidence="4">Outer membrane protein beta-barrel domain-containing protein</fullName>
    </recommendedName>
</protein>
<reference evidence="3" key="1">
    <citation type="journal article" date="2019" name="Int. J. Syst. Evol. Microbiol.">
        <title>The Global Catalogue of Microorganisms (GCM) 10K type strain sequencing project: providing services to taxonomists for standard genome sequencing and annotation.</title>
        <authorList>
            <consortium name="The Broad Institute Genomics Platform"/>
            <consortium name="The Broad Institute Genome Sequencing Center for Infectious Disease"/>
            <person name="Wu L."/>
            <person name="Ma J."/>
        </authorList>
    </citation>
    <scope>NUCLEOTIDE SEQUENCE [LARGE SCALE GENOMIC DNA]</scope>
    <source>
        <strain evidence="3">CCUG 63682</strain>
    </source>
</reference>